<comment type="caution">
    <text evidence="2">The sequence shown here is derived from an EMBL/GenBank/DDBJ whole genome shotgun (WGS) entry which is preliminary data.</text>
</comment>
<dbReference type="PANTHER" id="PTHR39337:SF1">
    <property type="entry name" value="BLR5642 PROTEIN"/>
    <property type="match status" value="1"/>
</dbReference>
<proteinExistence type="predicted"/>
<reference evidence="2" key="1">
    <citation type="journal article" date="2021" name="PeerJ">
        <title>Extensive microbial diversity within the chicken gut microbiome revealed by metagenomics and culture.</title>
        <authorList>
            <person name="Gilroy R."/>
            <person name="Ravi A."/>
            <person name="Getino M."/>
            <person name="Pursley I."/>
            <person name="Horton D.L."/>
            <person name="Alikhan N.F."/>
            <person name="Baker D."/>
            <person name="Gharbi K."/>
            <person name="Hall N."/>
            <person name="Watson M."/>
            <person name="Adriaenssens E.M."/>
            <person name="Foster-Nyarko E."/>
            <person name="Jarju S."/>
            <person name="Secka A."/>
            <person name="Antonio M."/>
            <person name="Oren A."/>
            <person name="Chaudhuri R.R."/>
            <person name="La Ragione R."/>
            <person name="Hildebrand F."/>
            <person name="Pallen M.J."/>
        </authorList>
    </citation>
    <scope>NUCLEOTIDE SEQUENCE</scope>
    <source>
        <strain evidence="2">ChiHjej13B12-24818</strain>
    </source>
</reference>
<evidence type="ECO:0000313" key="2">
    <source>
        <dbReference type="EMBL" id="HJB11870.1"/>
    </source>
</evidence>
<organism evidence="2 3">
    <name type="scientific">Candidatus Brachybacterium merdavium</name>
    <dbReference type="NCBI Taxonomy" id="2838513"/>
    <lineage>
        <taxon>Bacteria</taxon>
        <taxon>Bacillati</taxon>
        <taxon>Actinomycetota</taxon>
        <taxon>Actinomycetes</taxon>
        <taxon>Micrococcales</taxon>
        <taxon>Dermabacteraceae</taxon>
        <taxon>Brachybacterium</taxon>
    </lineage>
</organism>
<evidence type="ECO:0000256" key="1">
    <source>
        <dbReference type="SAM" id="MobiDB-lite"/>
    </source>
</evidence>
<accession>A0A9D2RQ27</accession>
<feature type="region of interest" description="Disordered" evidence="1">
    <location>
        <begin position="168"/>
        <end position="188"/>
    </location>
</feature>
<name>A0A9D2RQ27_9MICO</name>
<evidence type="ECO:0000313" key="3">
    <source>
        <dbReference type="Proteomes" id="UP000823823"/>
    </source>
</evidence>
<dbReference type="EMBL" id="DWZH01000125">
    <property type="protein sequence ID" value="HJB11870.1"/>
    <property type="molecule type" value="Genomic_DNA"/>
</dbReference>
<dbReference type="PIRSF" id="PIRSF024492">
    <property type="entry name" value="UCP024492"/>
    <property type="match status" value="1"/>
</dbReference>
<dbReference type="PANTHER" id="PTHR39337">
    <property type="entry name" value="BLR5642 PROTEIN"/>
    <property type="match status" value="1"/>
</dbReference>
<gene>
    <name evidence="2" type="ORF">H9786_15325</name>
</gene>
<protein>
    <submittedName>
        <fullName evidence="2">DUF488 domain-containing protein</fullName>
    </submittedName>
</protein>
<dbReference type="AlphaFoldDB" id="A0A9D2RQ27"/>
<reference evidence="2" key="2">
    <citation type="submission" date="2021-04" db="EMBL/GenBank/DDBJ databases">
        <authorList>
            <person name="Gilroy R."/>
        </authorList>
    </citation>
    <scope>NUCLEOTIDE SEQUENCE</scope>
    <source>
        <strain evidence="2">ChiHjej13B12-24818</strain>
    </source>
</reference>
<sequence>MAEGTPPAAPGTVWTIGHWTCPQSVVLDTLGSVDIDVLVDVRRLPGSRRSPQFDADEMASWLGEAGIEYLHLTELAGRRPKQRDVDPALNAGWQNTSFKNYADHTLTPEYAAGLDRLTDLASDSRVVIMCGEPMPWRCHRLLIANTLAARGWDVVHLMNEAEPMPHELGRWGAEPSVGQDGIVTYPDS</sequence>
<dbReference type="InterPro" id="IPR014519">
    <property type="entry name" value="UCP024492"/>
</dbReference>
<dbReference type="Pfam" id="PF04343">
    <property type="entry name" value="DUF488"/>
    <property type="match status" value="1"/>
</dbReference>
<dbReference type="Proteomes" id="UP000823823">
    <property type="component" value="Unassembled WGS sequence"/>
</dbReference>
<dbReference type="InterPro" id="IPR007438">
    <property type="entry name" value="DUF488"/>
</dbReference>